<dbReference type="InterPro" id="IPR054834">
    <property type="entry name" value="SAMP1_3"/>
</dbReference>
<organism evidence="1 2">
    <name type="scientific">Salisediminibacterium halotolerans</name>
    <dbReference type="NCBI Taxonomy" id="517425"/>
    <lineage>
        <taxon>Bacteria</taxon>
        <taxon>Bacillati</taxon>
        <taxon>Bacillota</taxon>
        <taxon>Bacilli</taxon>
        <taxon>Bacillales</taxon>
        <taxon>Bacillaceae</taxon>
        <taxon>Salisediminibacterium</taxon>
    </lineage>
</organism>
<dbReference type="InterPro" id="IPR010038">
    <property type="entry name" value="MoaD_arc-typ"/>
</dbReference>
<accession>A0A1H9PCV4</accession>
<dbReference type="NCBIfam" id="TIGR01687">
    <property type="entry name" value="moaD_arch"/>
    <property type="match status" value="1"/>
</dbReference>
<dbReference type="InterPro" id="IPR052045">
    <property type="entry name" value="Sulfur_Carrier/Prot_Modifier"/>
</dbReference>
<dbReference type="NCBIfam" id="NF041918">
    <property type="entry name" value="SAMP1"/>
    <property type="match status" value="1"/>
</dbReference>
<name>A0A1H9PCV4_9BACI</name>
<evidence type="ECO:0000313" key="2">
    <source>
        <dbReference type="Proteomes" id="UP000199318"/>
    </source>
</evidence>
<gene>
    <name evidence="1" type="ORF">SAMN05444126_101146</name>
</gene>
<comment type="caution">
    <text evidence="1">The sequence shown here is derived from an EMBL/GenBank/DDBJ whole genome shotgun (WGS) entry which is preliminary data.</text>
</comment>
<dbReference type="InterPro" id="IPR003749">
    <property type="entry name" value="ThiS/MoaD-like"/>
</dbReference>
<proteinExistence type="predicted"/>
<reference evidence="2" key="1">
    <citation type="submission" date="2016-10" db="EMBL/GenBank/DDBJ databases">
        <authorList>
            <person name="de Groot N.N."/>
        </authorList>
    </citation>
    <scope>NUCLEOTIDE SEQUENCE [LARGE SCALE GENOMIC DNA]</scope>
    <source>
        <strain evidence="2">10nlg</strain>
    </source>
</reference>
<dbReference type="STRING" id="1464123.SAMN05444126_101146"/>
<dbReference type="InterPro" id="IPR012675">
    <property type="entry name" value="Beta-grasp_dom_sf"/>
</dbReference>
<dbReference type="PANTHER" id="PTHR38031:SF1">
    <property type="entry name" value="SULFUR CARRIER PROTEIN CYSO"/>
    <property type="match status" value="1"/>
</dbReference>
<dbReference type="Gene3D" id="3.10.20.30">
    <property type="match status" value="1"/>
</dbReference>
<sequence>MKTMKVFANFRDICGGKTVNVAYEENETIGVILEDLIARFPEMEEELFENGRTIRQHVHVFVNGKNVIHLDGLDTVVYPQDELALFPPVAGG</sequence>
<dbReference type="PANTHER" id="PTHR38031">
    <property type="entry name" value="SULFUR CARRIER PROTEIN SLR0821-RELATED"/>
    <property type="match status" value="1"/>
</dbReference>
<keyword evidence="2" id="KW-1185">Reference proteome</keyword>
<dbReference type="SUPFAM" id="SSF54285">
    <property type="entry name" value="MoaD/ThiS"/>
    <property type="match status" value="1"/>
</dbReference>
<dbReference type="EMBL" id="FOGV01000001">
    <property type="protein sequence ID" value="SER45403.1"/>
    <property type="molecule type" value="Genomic_DNA"/>
</dbReference>
<dbReference type="Proteomes" id="UP000199318">
    <property type="component" value="Unassembled WGS sequence"/>
</dbReference>
<evidence type="ECO:0000313" key="1">
    <source>
        <dbReference type="EMBL" id="SER45403.1"/>
    </source>
</evidence>
<dbReference type="CDD" id="cd17505">
    <property type="entry name" value="Ubl_SAMP1_like"/>
    <property type="match status" value="1"/>
</dbReference>
<dbReference type="InterPro" id="IPR016155">
    <property type="entry name" value="Mopterin_synth/thiamin_S_b"/>
</dbReference>
<dbReference type="AlphaFoldDB" id="A0A1H9PCV4"/>
<protein>
    <submittedName>
        <fullName evidence="1">Molybdopterin synthase sulfur carrier subunit</fullName>
    </submittedName>
</protein>
<dbReference type="Pfam" id="PF02597">
    <property type="entry name" value="ThiS"/>
    <property type="match status" value="1"/>
</dbReference>